<evidence type="ECO:0000313" key="3">
    <source>
        <dbReference type="Proteomes" id="UP000198742"/>
    </source>
</evidence>
<dbReference type="InterPro" id="IPR013096">
    <property type="entry name" value="Cupin_2"/>
</dbReference>
<dbReference type="Proteomes" id="UP000198742">
    <property type="component" value="Unassembled WGS sequence"/>
</dbReference>
<organism evidence="2 3">
    <name type="scientific">Nocardioides exalbidus</name>
    <dbReference type="NCBI Taxonomy" id="402596"/>
    <lineage>
        <taxon>Bacteria</taxon>
        <taxon>Bacillati</taxon>
        <taxon>Actinomycetota</taxon>
        <taxon>Actinomycetes</taxon>
        <taxon>Propionibacteriales</taxon>
        <taxon>Nocardioidaceae</taxon>
        <taxon>Nocardioides</taxon>
    </lineage>
</organism>
<reference evidence="3" key="1">
    <citation type="submission" date="2016-10" db="EMBL/GenBank/DDBJ databases">
        <authorList>
            <person name="Varghese N."/>
            <person name="Submissions S."/>
        </authorList>
    </citation>
    <scope>NUCLEOTIDE SEQUENCE [LARGE SCALE GENOMIC DNA]</scope>
    <source>
        <strain evidence="3">DSM 22017</strain>
    </source>
</reference>
<accession>A0A1H4ZVZ0</accession>
<dbReference type="OrthoDB" id="3620182at2"/>
<dbReference type="SUPFAM" id="SSF51182">
    <property type="entry name" value="RmlC-like cupins"/>
    <property type="match status" value="1"/>
</dbReference>
<dbReference type="InterPro" id="IPR014710">
    <property type="entry name" value="RmlC-like_jellyroll"/>
</dbReference>
<dbReference type="Gene3D" id="2.60.120.10">
    <property type="entry name" value="Jelly Rolls"/>
    <property type="match status" value="1"/>
</dbReference>
<dbReference type="RefSeq" id="WP_090971755.1">
    <property type="nucleotide sequence ID" value="NZ_FNRT01000002.1"/>
</dbReference>
<dbReference type="Pfam" id="PF07883">
    <property type="entry name" value="Cupin_2"/>
    <property type="match status" value="1"/>
</dbReference>
<dbReference type="EMBL" id="FNRT01000002">
    <property type="protein sequence ID" value="SED33684.1"/>
    <property type="molecule type" value="Genomic_DNA"/>
</dbReference>
<evidence type="ECO:0000259" key="1">
    <source>
        <dbReference type="Pfam" id="PF07883"/>
    </source>
</evidence>
<name>A0A1H4ZVZ0_9ACTN</name>
<keyword evidence="3" id="KW-1185">Reference proteome</keyword>
<dbReference type="AlphaFoldDB" id="A0A1H4ZVZ0"/>
<sequence length="128" mass="13941">MTRELPRPVRTFIPADLAPADPTPGMNRALAFELPMLWAGQVETEPGAVSGWHHHERNESSLYIVRGVLRIEFEGHEGYLDAGPGDFVHVPAWTVHRESNPARVPSLAVIARVGGGIPTVNVEGPAKH</sequence>
<dbReference type="STRING" id="402596.SAMN04489844_4206"/>
<protein>
    <submittedName>
        <fullName evidence="2">Cupin domain-containing protein</fullName>
    </submittedName>
</protein>
<evidence type="ECO:0000313" key="2">
    <source>
        <dbReference type="EMBL" id="SED33684.1"/>
    </source>
</evidence>
<feature type="domain" description="Cupin type-2" evidence="1">
    <location>
        <begin position="42"/>
        <end position="103"/>
    </location>
</feature>
<gene>
    <name evidence="2" type="ORF">SAMN04489844_4206</name>
</gene>
<proteinExistence type="predicted"/>
<dbReference type="InterPro" id="IPR011051">
    <property type="entry name" value="RmlC_Cupin_sf"/>
</dbReference>